<dbReference type="GO" id="GO:0005737">
    <property type="term" value="C:cytoplasm"/>
    <property type="evidence" value="ECO:0007669"/>
    <property type="project" value="TreeGrafter"/>
</dbReference>
<dbReference type="GO" id="GO:0005634">
    <property type="term" value="C:nucleus"/>
    <property type="evidence" value="ECO:0007669"/>
    <property type="project" value="TreeGrafter"/>
</dbReference>
<dbReference type="AlphaFoldDB" id="A0AAV4CDG3"/>
<keyword evidence="5" id="KW-1185">Reference proteome</keyword>
<sequence length="471" mass="51025">MKPEISAATEFLSRVFLAHDRISKEKIADFKKHLAALLEERFVNHWHEASPTKGQAFRCIRVCPEEALDPILEKVCQEVGISTGDFQLPIELTLWVDPTEVVCKFGDLKCSYHTVAKKDENSGTLDNQALELDIEDLVENARELYLKKQSVVIHPINSSEMHIPYSDGSTNGFTMAIRMNGTVHYNMLALNGANGGNGISNGYDGSPRSKNRSSHSMHHKRAGSGFHYYGKSSGGKGSSHYLSNGSVATSSSSSSGSHQSYPHHRSNHHHHHDHHNHHHHHHHQHHHHHGSQHHHQHTMGSSPYSNSYLNGYVDESGANNGNGYVFDQRSTSPTKMNGMSHPPPSLGCSSNNGTGTQSSPTPEQIQQQMLHPPPMPPHLQQAFVAGHPPGPDTSTLPPPPPLSSSSSSSAAVSSSSSTAVTSNITSNSSGTSSIMASPSGKPTNNSKYPNNRSGGMGGPRNKQGSPAKEMK</sequence>
<comment type="caution">
    <text evidence="4">The sequence shown here is derived from an EMBL/GenBank/DDBJ whole genome shotgun (WGS) entry which is preliminary data.</text>
</comment>
<dbReference type="Pfam" id="PF07742">
    <property type="entry name" value="BTG"/>
    <property type="match status" value="1"/>
</dbReference>
<organism evidence="4 5">
    <name type="scientific">Plakobranchus ocellatus</name>
    <dbReference type="NCBI Taxonomy" id="259542"/>
    <lineage>
        <taxon>Eukaryota</taxon>
        <taxon>Metazoa</taxon>
        <taxon>Spiralia</taxon>
        <taxon>Lophotrochozoa</taxon>
        <taxon>Mollusca</taxon>
        <taxon>Gastropoda</taxon>
        <taxon>Heterobranchia</taxon>
        <taxon>Euthyneura</taxon>
        <taxon>Panpulmonata</taxon>
        <taxon>Sacoglossa</taxon>
        <taxon>Placobranchoidea</taxon>
        <taxon>Plakobranchidae</taxon>
        <taxon>Plakobranchus</taxon>
    </lineage>
</organism>
<protein>
    <submittedName>
        <fullName evidence="4">Protein btg3</fullName>
    </submittedName>
</protein>
<name>A0AAV4CDG3_9GAST</name>
<dbReference type="PANTHER" id="PTHR22978:SF44">
    <property type="entry name" value="PROTEIN BTG3-LIKE PROTEIN"/>
    <property type="match status" value="1"/>
</dbReference>
<feature type="compositionally biased region" description="Polar residues" evidence="2">
    <location>
        <begin position="347"/>
        <end position="365"/>
    </location>
</feature>
<feature type="compositionally biased region" description="Basic residues" evidence="2">
    <location>
        <begin position="261"/>
        <end position="297"/>
    </location>
</feature>
<dbReference type="InterPro" id="IPR033332">
    <property type="entry name" value="BTG"/>
</dbReference>
<feature type="region of interest" description="Disordered" evidence="2">
    <location>
        <begin position="200"/>
        <end position="471"/>
    </location>
</feature>
<proteinExistence type="inferred from homology"/>
<accession>A0AAV4CDG3</accession>
<feature type="compositionally biased region" description="Low complexity" evidence="2">
    <location>
        <begin position="403"/>
        <end position="434"/>
    </location>
</feature>
<comment type="similarity">
    <text evidence="1">Belongs to the BTG family.</text>
</comment>
<reference evidence="4 5" key="1">
    <citation type="journal article" date="2021" name="Elife">
        <title>Chloroplast acquisition without the gene transfer in kleptoplastic sea slugs, Plakobranchus ocellatus.</title>
        <authorList>
            <person name="Maeda T."/>
            <person name="Takahashi S."/>
            <person name="Yoshida T."/>
            <person name="Shimamura S."/>
            <person name="Takaki Y."/>
            <person name="Nagai Y."/>
            <person name="Toyoda A."/>
            <person name="Suzuki Y."/>
            <person name="Arimoto A."/>
            <person name="Ishii H."/>
            <person name="Satoh N."/>
            <person name="Nishiyama T."/>
            <person name="Hasebe M."/>
            <person name="Maruyama T."/>
            <person name="Minagawa J."/>
            <person name="Obokata J."/>
            <person name="Shigenobu S."/>
        </authorList>
    </citation>
    <scope>NUCLEOTIDE SEQUENCE [LARGE SCALE GENOMIC DNA]</scope>
</reference>
<evidence type="ECO:0000313" key="5">
    <source>
        <dbReference type="Proteomes" id="UP000735302"/>
    </source>
</evidence>
<dbReference type="PANTHER" id="PTHR22978">
    <property type="entry name" value="B-CELL TRANSLOCATION GENE"/>
    <property type="match status" value="1"/>
</dbReference>
<dbReference type="Proteomes" id="UP000735302">
    <property type="component" value="Unassembled WGS sequence"/>
</dbReference>
<evidence type="ECO:0000256" key="2">
    <source>
        <dbReference type="SAM" id="MobiDB-lite"/>
    </source>
</evidence>
<dbReference type="SUPFAM" id="SSF160696">
    <property type="entry name" value="BTG domain-like"/>
    <property type="match status" value="1"/>
</dbReference>
<dbReference type="Gene3D" id="3.90.640.90">
    <property type="entry name" value="Anti-proliferative protein, N-terminal domain"/>
    <property type="match status" value="1"/>
</dbReference>
<feature type="compositionally biased region" description="Polar residues" evidence="2">
    <location>
        <begin position="298"/>
        <end position="309"/>
    </location>
</feature>
<feature type="compositionally biased region" description="Pro residues" evidence="2">
    <location>
        <begin position="388"/>
        <end position="402"/>
    </location>
</feature>
<gene>
    <name evidence="4" type="ORF">PoB_005645300</name>
</gene>
<evidence type="ECO:0000259" key="3">
    <source>
        <dbReference type="SMART" id="SM00099"/>
    </source>
</evidence>
<dbReference type="SMART" id="SM00099">
    <property type="entry name" value="btg1"/>
    <property type="match status" value="1"/>
</dbReference>
<feature type="compositionally biased region" description="Low complexity" evidence="2">
    <location>
        <begin position="238"/>
        <end position="260"/>
    </location>
</feature>
<evidence type="ECO:0000313" key="4">
    <source>
        <dbReference type="EMBL" id="GFO29948.1"/>
    </source>
</evidence>
<feature type="compositionally biased region" description="Polar residues" evidence="2">
    <location>
        <begin position="440"/>
        <end position="453"/>
    </location>
</feature>
<evidence type="ECO:0000256" key="1">
    <source>
        <dbReference type="ARBA" id="ARBA00007989"/>
    </source>
</evidence>
<dbReference type="InterPro" id="IPR036054">
    <property type="entry name" value="BTG-like_sf"/>
</dbReference>
<dbReference type="PRINTS" id="PR00310">
    <property type="entry name" value="ANTIPRLFBTG1"/>
</dbReference>
<feature type="compositionally biased region" description="Basic residues" evidence="2">
    <location>
        <begin position="209"/>
        <end position="222"/>
    </location>
</feature>
<dbReference type="InterPro" id="IPR002087">
    <property type="entry name" value="Anti_prolifrtn"/>
</dbReference>
<feature type="compositionally biased region" description="Polar residues" evidence="2">
    <location>
        <begin position="317"/>
        <end position="337"/>
    </location>
</feature>
<feature type="domain" description="Anti-proliferative protein" evidence="3">
    <location>
        <begin position="1"/>
        <end position="108"/>
    </location>
</feature>
<dbReference type="EMBL" id="BLXT01006199">
    <property type="protein sequence ID" value="GFO29948.1"/>
    <property type="molecule type" value="Genomic_DNA"/>
</dbReference>